<feature type="binding site" evidence="8">
    <location>
        <position position="349"/>
    </location>
    <ligand>
        <name>Mn(2+)</name>
        <dbReference type="ChEBI" id="CHEBI:29035"/>
        <label>1</label>
    </ligand>
</feature>
<protein>
    <recommendedName>
        <fullName evidence="8">Probable cytosol aminopeptidase</fullName>
        <ecNumber evidence="8">3.4.11.1</ecNumber>
    </recommendedName>
    <alternativeName>
        <fullName evidence="8">Leucine aminopeptidase</fullName>
        <shortName evidence="8">LAP</shortName>
        <ecNumber evidence="8">3.4.11.10</ecNumber>
    </alternativeName>
    <alternativeName>
        <fullName evidence="8">Leucyl aminopeptidase</fullName>
    </alternativeName>
</protein>
<dbReference type="NCBIfam" id="NF002083">
    <property type="entry name" value="PRK00913.3-5"/>
    <property type="match status" value="1"/>
</dbReference>
<dbReference type="InterPro" id="IPR000819">
    <property type="entry name" value="Peptidase_M17_C"/>
</dbReference>
<feature type="binding site" evidence="8">
    <location>
        <position position="270"/>
    </location>
    <ligand>
        <name>Mn(2+)</name>
        <dbReference type="ChEBI" id="CHEBI:29035"/>
        <label>2</label>
    </ligand>
</feature>
<feature type="binding site" evidence="8">
    <location>
        <position position="265"/>
    </location>
    <ligand>
        <name>Mn(2+)</name>
        <dbReference type="ChEBI" id="CHEBI:29035"/>
        <label>2</label>
    </ligand>
</feature>
<keyword evidence="8" id="KW-0479">Metal-binding</keyword>
<dbReference type="Pfam" id="PF02789">
    <property type="entry name" value="Peptidase_M17_N"/>
    <property type="match status" value="1"/>
</dbReference>
<dbReference type="GO" id="GO:0030145">
    <property type="term" value="F:manganese ion binding"/>
    <property type="evidence" value="ECO:0007669"/>
    <property type="project" value="UniProtKB-UniRule"/>
</dbReference>
<dbReference type="CDD" id="cd00433">
    <property type="entry name" value="Peptidase_M17"/>
    <property type="match status" value="1"/>
</dbReference>
<dbReference type="Pfam" id="PF00883">
    <property type="entry name" value="Peptidase_M17"/>
    <property type="match status" value="1"/>
</dbReference>
<comment type="catalytic activity">
    <reaction evidence="2 8">
        <text>Release of an N-terminal amino acid, preferentially leucine, but not glutamic or aspartic acids.</text>
        <dbReference type="EC" id="3.4.11.10"/>
    </reaction>
</comment>
<dbReference type="SUPFAM" id="SSF53187">
    <property type="entry name" value="Zn-dependent exopeptidases"/>
    <property type="match status" value="1"/>
</dbReference>
<accession>A0A084JF53</accession>
<evidence type="ECO:0000313" key="10">
    <source>
        <dbReference type="EMBL" id="KEZ87587.1"/>
    </source>
</evidence>
<evidence type="ECO:0000256" key="3">
    <source>
        <dbReference type="ARBA" id="ARBA00009528"/>
    </source>
</evidence>
<keyword evidence="8" id="KW-0963">Cytoplasm</keyword>
<organism evidence="10 11">
    <name type="scientific">Clostridium sulfidigenes</name>
    <dbReference type="NCBI Taxonomy" id="318464"/>
    <lineage>
        <taxon>Bacteria</taxon>
        <taxon>Bacillati</taxon>
        <taxon>Bacillota</taxon>
        <taxon>Clostridia</taxon>
        <taxon>Eubacteriales</taxon>
        <taxon>Clostridiaceae</taxon>
        <taxon>Clostridium</taxon>
    </lineage>
</organism>
<evidence type="ECO:0000256" key="5">
    <source>
        <dbReference type="ARBA" id="ARBA00022670"/>
    </source>
</evidence>
<dbReference type="PANTHER" id="PTHR11963">
    <property type="entry name" value="LEUCINE AMINOPEPTIDASE-RELATED"/>
    <property type="match status" value="1"/>
</dbReference>
<feature type="binding site" evidence="8">
    <location>
        <position position="288"/>
    </location>
    <ligand>
        <name>Mn(2+)</name>
        <dbReference type="ChEBI" id="CHEBI:29035"/>
        <label>2</label>
    </ligand>
</feature>
<dbReference type="GO" id="GO:0006508">
    <property type="term" value="P:proteolysis"/>
    <property type="evidence" value="ECO:0007669"/>
    <property type="project" value="UniProtKB-KW"/>
</dbReference>
<evidence type="ECO:0000256" key="2">
    <source>
        <dbReference type="ARBA" id="ARBA00000967"/>
    </source>
</evidence>
<dbReference type="Gene3D" id="3.40.220.10">
    <property type="entry name" value="Leucine Aminopeptidase, subunit E, domain 1"/>
    <property type="match status" value="1"/>
</dbReference>
<dbReference type="GO" id="GO:0070006">
    <property type="term" value="F:metalloaminopeptidase activity"/>
    <property type="evidence" value="ECO:0007669"/>
    <property type="project" value="InterPro"/>
</dbReference>
<keyword evidence="8" id="KW-0464">Manganese</keyword>
<dbReference type="InterPro" id="IPR008283">
    <property type="entry name" value="Peptidase_M17_N"/>
</dbReference>
<feature type="active site" evidence="8">
    <location>
        <position position="277"/>
    </location>
</feature>
<dbReference type="EMBL" id="JPMD01000010">
    <property type="protein sequence ID" value="KEZ87587.1"/>
    <property type="molecule type" value="Genomic_DNA"/>
</dbReference>
<keyword evidence="6 8" id="KW-0378">Hydrolase</keyword>
<dbReference type="EC" id="3.4.11.10" evidence="8"/>
<feature type="binding site" evidence="8">
    <location>
        <position position="270"/>
    </location>
    <ligand>
        <name>Mn(2+)</name>
        <dbReference type="ChEBI" id="CHEBI:29035"/>
        <label>1</label>
    </ligand>
</feature>
<comment type="catalytic activity">
    <reaction evidence="1 8">
        <text>Release of an N-terminal amino acid, Xaa-|-Yaa-, in which Xaa is preferably Leu, but may be other amino acids including Pro although not Arg or Lys, and Yaa may be Pro. Amino acid amides and methyl esters are also readily hydrolyzed, but rates on arylamides are exceedingly low.</text>
        <dbReference type="EC" id="3.4.11.1"/>
    </reaction>
</comment>
<comment type="caution">
    <text evidence="10">The sequence shown here is derived from an EMBL/GenBank/DDBJ whole genome shotgun (WGS) entry which is preliminary data.</text>
</comment>
<comment type="similarity">
    <text evidence="3 8">Belongs to the peptidase M17 family.</text>
</comment>
<dbReference type="InterPro" id="IPR043472">
    <property type="entry name" value="Macro_dom-like"/>
</dbReference>
<comment type="subcellular location">
    <subcellularLocation>
        <location evidence="8">Cytoplasm</location>
    </subcellularLocation>
</comment>
<comment type="function">
    <text evidence="7 8">Presumably involved in the processing and regular turnover of intracellular proteins. Catalyzes the removal of unsubstituted N-terminal amino acids from various peptides.</text>
</comment>
<keyword evidence="5 8" id="KW-0645">Protease</keyword>
<dbReference type="AlphaFoldDB" id="A0A084JF53"/>
<evidence type="ECO:0000256" key="4">
    <source>
        <dbReference type="ARBA" id="ARBA00022438"/>
    </source>
</evidence>
<dbReference type="SUPFAM" id="SSF52949">
    <property type="entry name" value="Macro domain-like"/>
    <property type="match status" value="1"/>
</dbReference>
<comment type="cofactor">
    <cofactor evidence="8">
        <name>Mn(2+)</name>
        <dbReference type="ChEBI" id="CHEBI:29035"/>
    </cofactor>
    <text evidence="8">Binds 2 manganese ions per subunit.</text>
</comment>
<evidence type="ECO:0000256" key="8">
    <source>
        <dbReference type="HAMAP-Rule" id="MF_00181"/>
    </source>
</evidence>
<evidence type="ECO:0000313" key="11">
    <source>
        <dbReference type="Proteomes" id="UP000028542"/>
    </source>
</evidence>
<evidence type="ECO:0000256" key="1">
    <source>
        <dbReference type="ARBA" id="ARBA00000135"/>
    </source>
</evidence>
<dbReference type="PRINTS" id="PR00481">
    <property type="entry name" value="LAMNOPPTDASE"/>
</dbReference>
<evidence type="ECO:0000256" key="6">
    <source>
        <dbReference type="ARBA" id="ARBA00022801"/>
    </source>
</evidence>
<dbReference type="PANTHER" id="PTHR11963:SF23">
    <property type="entry name" value="CYTOSOL AMINOPEPTIDASE"/>
    <property type="match status" value="1"/>
</dbReference>
<dbReference type="InterPro" id="IPR011356">
    <property type="entry name" value="Leucine_aapep/pepB"/>
</dbReference>
<feature type="active site" evidence="8">
    <location>
        <position position="351"/>
    </location>
</feature>
<dbReference type="Proteomes" id="UP000028542">
    <property type="component" value="Unassembled WGS sequence"/>
</dbReference>
<feature type="binding site" evidence="8">
    <location>
        <position position="347"/>
    </location>
    <ligand>
        <name>Mn(2+)</name>
        <dbReference type="ChEBI" id="CHEBI:29035"/>
        <label>1</label>
    </ligand>
</feature>
<sequence length="499" mass="54851">MKMNIKVENLKNVQSHNNSKGIFLFESYMELQQGFPCDKLNNILSCLSESKEFTGKKGDLYTLTNIEDGSIQKTILVGLGEKAKCKVDNVRNNTSKLIKEVIKQKIKTLDLHVKSMDCCCNYEKVKAITESIIMTTYNFDKYKSDKKEVLLEEVRIIFHEDQDLAKLNEAVEEGRLLAEGNLISRELVNEPANILTPEALSKKVQQLGLDHGFQVEVYNKEEIKNFGMESFLSVGKGSSNEPKLIVMRYMGDTNNKENILGLVGKGLTFDAGGYCLKTAGSMWTMKSDMGGAGAVIGAMSTIARKGLKKNIVAVVAACENLISGDAYRPGDIINTMNGKTIEIINTDAEGRLTLVDAVTYIIRKENVTKVVDIATLTGAVGGAIGSAATGVVTNDDEFYSLLEEASLHCDERVWRFPTFDEYKEKIKTGNADLVNSTGPVGAGAITAGLFIGEFVEDKPWLHLDIAATAFTSQTPNREYFSKGATGVGSRLLYEIAKRY</sequence>
<name>A0A084JF53_9CLOT</name>
<keyword evidence="4 8" id="KW-0031">Aminopeptidase</keyword>
<dbReference type="Gene3D" id="3.40.630.10">
    <property type="entry name" value="Zn peptidases"/>
    <property type="match status" value="1"/>
</dbReference>
<proteinExistence type="inferred from homology"/>
<dbReference type="EC" id="3.4.11.1" evidence="8"/>
<feature type="domain" description="Cytosol aminopeptidase" evidence="9">
    <location>
        <begin position="345"/>
        <end position="352"/>
    </location>
</feature>
<evidence type="ECO:0000259" key="9">
    <source>
        <dbReference type="PROSITE" id="PS00631"/>
    </source>
</evidence>
<dbReference type="STRING" id="318464.IO99_04790"/>
<dbReference type="GO" id="GO:0005737">
    <property type="term" value="C:cytoplasm"/>
    <property type="evidence" value="ECO:0007669"/>
    <property type="project" value="UniProtKB-SubCell"/>
</dbReference>
<dbReference type="HAMAP" id="MF_00181">
    <property type="entry name" value="Cytosol_peptidase_M17"/>
    <property type="match status" value="1"/>
</dbReference>
<gene>
    <name evidence="8" type="primary">pepA</name>
    <name evidence="10" type="ORF">IO99_04790</name>
</gene>
<reference evidence="10 11" key="1">
    <citation type="submission" date="2014-07" db="EMBL/GenBank/DDBJ databases">
        <title>Draft genome of Clostridium sulfidigenes 113A isolated from sediments associated with methane hydrate from Krishna Godavari basin.</title>
        <authorList>
            <person name="Honkalas V.S."/>
            <person name="Dabir A.P."/>
            <person name="Arora P."/>
            <person name="Dhakephalkar P.K."/>
        </authorList>
    </citation>
    <scope>NUCLEOTIDE SEQUENCE [LARGE SCALE GENOMIC DNA]</scope>
    <source>
        <strain evidence="10 11">113A</strain>
    </source>
</reference>
<feature type="binding site" evidence="8">
    <location>
        <position position="349"/>
    </location>
    <ligand>
        <name>Mn(2+)</name>
        <dbReference type="ChEBI" id="CHEBI:29035"/>
        <label>2</label>
    </ligand>
</feature>
<keyword evidence="11" id="KW-1185">Reference proteome</keyword>
<dbReference type="InterPro" id="IPR023042">
    <property type="entry name" value="Peptidase_M17_leu_NH2_pept"/>
</dbReference>
<evidence type="ECO:0000256" key="7">
    <source>
        <dbReference type="ARBA" id="ARBA00049972"/>
    </source>
</evidence>
<dbReference type="eggNOG" id="COG0260">
    <property type="taxonomic scope" value="Bacteria"/>
</dbReference>
<dbReference type="PROSITE" id="PS00631">
    <property type="entry name" value="CYTOSOL_AP"/>
    <property type="match status" value="1"/>
</dbReference>